<organism evidence="2 3">
    <name type="scientific">Nonlabens spongiae</name>
    <dbReference type="NCBI Taxonomy" id="331648"/>
    <lineage>
        <taxon>Bacteria</taxon>
        <taxon>Pseudomonadati</taxon>
        <taxon>Bacteroidota</taxon>
        <taxon>Flavobacteriia</taxon>
        <taxon>Flavobacteriales</taxon>
        <taxon>Flavobacteriaceae</taxon>
        <taxon>Nonlabens</taxon>
    </lineage>
</organism>
<proteinExistence type="predicted"/>
<evidence type="ECO:0000256" key="1">
    <source>
        <dbReference type="SAM" id="Phobius"/>
    </source>
</evidence>
<sequence length="270" mass="32342">MKFSFITFPVNRLAYDNSDYFLSIDMRRINLISVIYLLIVVVTMSCQSVLIKSQINRDIAKNASYFKKDNQRVIYLPMMHIAKPTNYDNVRIFIEEKREKGYVVYYETVKFDENKPDAEETKLKMRRLTGLTFGENVLSNEQQAIFEILDPDKYVLQKQYDYGLRPEIDVHADFYLKDLVALFEEQYHKVVLDNCDYNTPMNQKYDCNRKDYYKEVVHDLRNEKLMTHILDSTVSKKLIVYGEGHFWFAFYSNIERTYGFEEVKRKNWVD</sequence>
<keyword evidence="1" id="KW-0472">Membrane</keyword>
<dbReference type="RefSeq" id="WP_085766941.1">
    <property type="nucleotide sequence ID" value="NZ_CP019344.1"/>
</dbReference>
<keyword evidence="1" id="KW-1133">Transmembrane helix</keyword>
<dbReference type="EMBL" id="CP019344">
    <property type="protein sequence ID" value="ARN78144.1"/>
    <property type="molecule type" value="Genomic_DNA"/>
</dbReference>
<feature type="transmembrane region" description="Helical" evidence="1">
    <location>
        <begin position="29"/>
        <end position="51"/>
    </location>
</feature>
<gene>
    <name evidence="2" type="ORF">BST97_09115</name>
</gene>
<dbReference type="OrthoDB" id="700091at2"/>
<dbReference type="Proteomes" id="UP000193431">
    <property type="component" value="Chromosome"/>
</dbReference>
<keyword evidence="3" id="KW-1185">Reference proteome</keyword>
<keyword evidence="1" id="KW-0812">Transmembrane</keyword>
<evidence type="ECO:0000313" key="3">
    <source>
        <dbReference type="Proteomes" id="UP000193431"/>
    </source>
</evidence>
<reference evidence="2 3" key="1">
    <citation type="submission" date="2016-11" db="EMBL/GenBank/DDBJ databases">
        <title>Trade-off between light-utilization and light-protection in marine flavobacteria.</title>
        <authorList>
            <person name="Kumagai Y."/>
        </authorList>
    </citation>
    <scope>NUCLEOTIDE SEQUENCE [LARGE SCALE GENOMIC DNA]</scope>
    <source>
        <strain evidence="2 3">JCM 13191</strain>
    </source>
</reference>
<evidence type="ECO:0000313" key="2">
    <source>
        <dbReference type="EMBL" id="ARN78144.1"/>
    </source>
</evidence>
<dbReference type="AlphaFoldDB" id="A0A1W6MKJ7"/>
<dbReference type="STRING" id="331648.BST97_09115"/>
<name>A0A1W6MKJ7_9FLAO</name>
<accession>A0A1W6MKJ7</accession>
<protein>
    <submittedName>
        <fullName evidence="2">Uncharacterized protein</fullName>
    </submittedName>
</protein>